<feature type="compositionally biased region" description="Basic and acidic residues" evidence="2">
    <location>
        <begin position="508"/>
        <end position="517"/>
    </location>
</feature>
<dbReference type="Pfam" id="PF03999">
    <property type="entry name" value="MAP65_ASE1"/>
    <property type="match status" value="1"/>
</dbReference>
<accession>A0A6P6YDR4</accession>
<evidence type="ECO:0000256" key="1">
    <source>
        <dbReference type="SAM" id="Coils"/>
    </source>
</evidence>
<proteinExistence type="predicted"/>
<dbReference type="GO" id="GO:1990023">
    <property type="term" value="C:mitotic spindle midzone"/>
    <property type="evidence" value="ECO:0007669"/>
    <property type="project" value="TreeGrafter"/>
</dbReference>
<dbReference type="PANTHER" id="PTHR19321">
    <property type="entry name" value="PROTEIN REGULATOR OF CYTOKINESIS 1 PRC1-RELATED"/>
    <property type="match status" value="1"/>
</dbReference>
<dbReference type="AlphaFoldDB" id="A0A6P6YDR4"/>
<dbReference type="GO" id="GO:0008017">
    <property type="term" value="F:microtubule binding"/>
    <property type="evidence" value="ECO:0007669"/>
    <property type="project" value="InterPro"/>
</dbReference>
<dbReference type="PANTHER" id="PTHR19321:SF41">
    <property type="entry name" value="FASCETTO-RELATED"/>
    <property type="match status" value="1"/>
</dbReference>
<evidence type="ECO:0000256" key="2">
    <source>
        <dbReference type="SAM" id="MobiDB-lite"/>
    </source>
</evidence>
<gene>
    <name evidence="4" type="primary">LOC113797310</name>
</gene>
<name>A0A6P6YDR4_DERPT</name>
<sequence>MTNVDWIEFEQDDASMNLSFPSAFADYLTEELVQNLKNKFNEIGEIWRFVGFPDSYREQQTEEIRRQFIDLADRLLATNSKFRDDGLKYREYKLKEVNKILSDLSLPSFQLSEEFQTLIMQNKMLQKKFNELVVVKNERMSKLESLENKLQKVNQLLGEIYQPTKFVTDIPSEMELKSLALILRDREKLLTDRKMKFESLKPALMKFTNDLEYKPENDDEKMLIVLNRDIIYSQFHINKLMSFLNKLSSLRETAKTQIEKQLEKLQQLYNRLDIDQKERDLFLMELVGTLPRQQQLLDAEIAKYEIIKKNSIEKIIKNVRIELQALFEKCRVSQFDGYLMDSNEYTEELLNELEAEFNVLKIFHDKYQEVFEKLIEFEDSMECLIELERKSTDPNRFNNRGGALLQMERDRKICLKKLPKLEKEIRTLITMIETEHNIPLNSYGLDIDKYFEMNWEQLKDCKTIPTTSKNSKSQNTTESAKKINQNALSNKKGNRIPFSPRSVNQRVNKRELDEQPRSGKIAKRNIYDDIVKVDEGEKQFQMGIQINSTMIDAENNLPHMNLHTPLSKATVTTRIRENRRRSKSVDFVRNRPRNRIPIIMNSNSSSGYSSSSNITNVRTVQRPTPFLP</sequence>
<dbReference type="RefSeq" id="XP_027203467.1">
    <property type="nucleotide sequence ID" value="XM_027347666.1"/>
</dbReference>
<dbReference type="GO" id="GO:0005737">
    <property type="term" value="C:cytoplasm"/>
    <property type="evidence" value="ECO:0007669"/>
    <property type="project" value="TreeGrafter"/>
</dbReference>
<dbReference type="InParanoid" id="A0A6P6YDR4"/>
<reference evidence="4" key="1">
    <citation type="submission" date="2025-08" db="UniProtKB">
        <authorList>
            <consortium name="RefSeq"/>
        </authorList>
    </citation>
    <scope>IDENTIFICATION</scope>
    <source>
        <strain evidence="4">Airmid</strain>
    </source>
</reference>
<feature type="region of interest" description="Disordered" evidence="2">
    <location>
        <begin position="464"/>
        <end position="520"/>
    </location>
</feature>
<protein>
    <submittedName>
        <fullName evidence="4">Protein regulator of cytokinesis 1-like</fullName>
    </submittedName>
</protein>
<evidence type="ECO:0000313" key="4">
    <source>
        <dbReference type="RefSeq" id="XP_027203467.1"/>
    </source>
</evidence>
<dbReference type="OrthoDB" id="642895at2759"/>
<dbReference type="Gene3D" id="1.20.58.1520">
    <property type="match status" value="1"/>
</dbReference>
<dbReference type="Proteomes" id="UP000515146">
    <property type="component" value="Unplaced"/>
</dbReference>
<feature type="compositionally biased region" description="Polar residues" evidence="2">
    <location>
        <begin position="482"/>
        <end position="491"/>
    </location>
</feature>
<keyword evidence="3" id="KW-1185">Reference proteome</keyword>
<dbReference type="InterPro" id="IPR007145">
    <property type="entry name" value="MAP65_Ase1_PRC1"/>
</dbReference>
<dbReference type="KEGG" id="dpte:113797310"/>
<keyword evidence="1" id="KW-0175">Coiled coil</keyword>
<dbReference type="FunCoup" id="A0A6P6YDR4">
    <property type="interactions" value="873"/>
</dbReference>
<dbReference type="OMA" id="IDVQINC"/>
<organism evidence="3 4">
    <name type="scientific">Dermatophagoides pteronyssinus</name>
    <name type="common">European house dust mite</name>
    <dbReference type="NCBI Taxonomy" id="6956"/>
    <lineage>
        <taxon>Eukaryota</taxon>
        <taxon>Metazoa</taxon>
        <taxon>Ecdysozoa</taxon>
        <taxon>Arthropoda</taxon>
        <taxon>Chelicerata</taxon>
        <taxon>Arachnida</taxon>
        <taxon>Acari</taxon>
        <taxon>Acariformes</taxon>
        <taxon>Sarcoptiformes</taxon>
        <taxon>Astigmata</taxon>
        <taxon>Psoroptidia</taxon>
        <taxon>Analgoidea</taxon>
        <taxon>Pyroglyphidae</taxon>
        <taxon>Dermatophagoidinae</taxon>
        <taxon>Dermatophagoides</taxon>
    </lineage>
</organism>
<dbReference type="GO" id="GO:0051256">
    <property type="term" value="P:mitotic spindle midzone assembly"/>
    <property type="evidence" value="ECO:0007669"/>
    <property type="project" value="TreeGrafter"/>
</dbReference>
<feature type="coiled-coil region" evidence="1">
    <location>
        <begin position="244"/>
        <end position="278"/>
    </location>
</feature>
<feature type="compositionally biased region" description="Low complexity" evidence="2">
    <location>
        <begin position="466"/>
        <end position="478"/>
    </location>
</feature>
<evidence type="ECO:0000313" key="3">
    <source>
        <dbReference type="Proteomes" id="UP000515146"/>
    </source>
</evidence>